<organism evidence="2 3">
    <name type="scientific">Lactobacillus intestinalis</name>
    <dbReference type="NCBI Taxonomy" id="151781"/>
    <lineage>
        <taxon>Bacteria</taxon>
        <taxon>Bacillati</taxon>
        <taxon>Bacillota</taxon>
        <taxon>Bacilli</taxon>
        <taxon>Lactobacillales</taxon>
        <taxon>Lactobacillaceae</taxon>
        <taxon>Lactobacillus</taxon>
    </lineage>
</organism>
<dbReference type="Proteomes" id="UP000309117">
    <property type="component" value="Unassembled WGS sequence"/>
</dbReference>
<evidence type="ECO:0000313" key="3">
    <source>
        <dbReference type="Proteomes" id="UP000309117"/>
    </source>
</evidence>
<dbReference type="RefSeq" id="WP_135960426.1">
    <property type="nucleotide sequence ID" value="NZ_AQFR02000001.1"/>
</dbReference>
<evidence type="ECO:0000313" key="2">
    <source>
        <dbReference type="EMBL" id="TGY16599.1"/>
    </source>
</evidence>
<keyword evidence="1" id="KW-1133">Transmembrane helix</keyword>
<accession>A0A4S2BNH5</accession>
<name>A0A4S2BNH5_9LACO</name>
<reference evidence="2 3" key="1">
    <citation type="submission" date="2019-04" db="EMBL/GenBank/DDBJ databases">
        <title>Microbes associate with the intestines of laboratory mice.</title>
        <authorList>
            <person name="Navarre W."/>
            <person name="Wong E."/>
            <person name="Huang K."/>
            <person name="Tropini C."/>
            <person name="Ng K."/>
            <person name="Yu B."/>
        </authorList>
    </citation>
    <scope>NUCLEOTIDE SEQUENCE [LARGE SCALE GENOMIC DNA]</scope>
    <source>
        <strain evidence="2 3">NM61_E11</strain>
    </source>
</reference>
<proteinExistence type="predicted"/>
<sequence length="174" mass="19149">MTAQRIQLRQLTLLAILTALSVVLRIAKLVPIPNVQPVSDILMIVTLELGVGFGIALAALTMFLSNIILGFGIWTIPQILAYIGCVLTIAFLAKILPLKKHLTLQIIVAVIIGFEYGFLVSLGMSIYGGVAAFVAYWLSGILFDFYHAAGNFAFYLVLYKPLTMALEKYEKRLL</sequence>
<comment type="caution">
    <text evidence="2">The sequence shown here is derived from an EMBL/GenBank/DDBJ whole genome shotgun (WGS) entry which is preliminary data.</text>
</comment>
<gene>
    <name evidence="2" type="ORF">E5351_03300</name>
</gene>
<dbReference type="Pfam" id="PF12822">
    <property type="entry name" value="ECF_trnsprt"/>
    <property type="match status" value="1"/>
</dbReference>
<evidence type="ECO:0000256" key="1">
    <source>
        <dbReference type="SAM" id="Phobius"/>
    </source>
</evidence>
<keyword evidence="1" id="KW-0472">Membrane</keyword>
<feature type="transmembrane region" description="Helical" evidence="1">
    <location>
        <begin position="102"/>
        <end position="119"/>
    </location>
</feature>
<dbReference type="GO" id="GO:0022857">
    <property type="term" value="F:transmembrane transporter activity"/>
    <property type="evidence" value="ECO:0007669"/>
    <property type="project" value="InterPro"/>
</dbReference>
<dbReference type="AlphaFoldDB" id="A0A4S2BNH5"/>
<protein>
    <submittedName>
        <fullName evidence="2">ECF transporter S component</fullName>
    </submittedName>
</protein>
<dbReference type="InterPro" id="IPR024529">
    <property type="entry name" value="ECF_trnsprt_substrate-spec"/>
</dbReference>
<dbReference type="Gene3D" id="1.10.1760.20">
    <property type="match status" value="1"/>
</dbReference>
<feature type="transmembrane region" description="Helical" evidence="1">
    <location>
        <begin position="41"/>
        <end position="64"/>
    </location>
</feature>
<keyword evidence="1" id="KW-0812">Transmembrane</keyword>
<feature type="transmembrane region" description="Helical" evidence="1">
    <location>
        <begin position="71"/>
        <end position="96"/>
    </location>
</feature>
<dbReference type="EMBL" id="SRYV01000004">
    <property type="protein sequence ID" value="TGY16599.1"/>
    <property type="molecule type" value="Genomic_DNA"/>
</dbReference>